<organism evidence="1 2">
    <name type="scientific">Neolewinella lacunae</name>
    <dbReference type="NCBI Taxonomy" id="1517758"/>
    <lineage>
        <taxon>Bacteria</taxon>
        <taxon>Pseudomonadati</taxon>
        <taxon>Bacteroidota</taxon>
        <taxon>Saprospiria</taxon>
        <taxon>Saprospirales</taxon>
        <taxon>Lewinellaceae</taxon>
        <taxon>Neolewinella</taxon>
    </lineage>
</organism>
<proteinExistence type="predicted"/>
<evidence type="ECO:0000313" key="1">
    <source>
        <dbReference type="EMBL" id="MBC6995499.1"/>
    </source>
</evidence>
<reference evidence="1" key="1">
    <citation type="submission" date="2020-08" db="EMBL/GenBank/DDBJ databases">
        <title>Lewinella bacteria from marine environments.</title>
        <authorList>
            <person name="Zhong Y."/>
        </authorList>
    </citation>
    <scope>NUCLEOTIDE SEQUENCE</scope>
    <source>
        <strain evidence="1">KCTC 42187</strain>
    </source>
</reference>
<evidence type="ECO:0008006" key="3">
    <source>
        <dbReference type="Google" id="ProtNLM"/>
    </source>
</evidence>
<dbReference type="AlphaFoldDB" id="A0A923T9G9"/>
<name>A0A923T9G9_9BACT</name>
<sequence length="126" mass="14609">MRMHLLRVFPLAFCGLALFACERDDLLLLGEWEAVSVMQGQDSLRIDPAEIGFVFRPDNRYTFRSTLRYEEAGEWRYQRGFLFAQDTTQAGSPERIVAVDKLNADTLEIRMLADTVEQRVLLLKQH</sequence>
<evidence type="ECO:0000313" key="2">
    <source>
        <dbReference type="Proteomes" id="UP000650081"/>
    </source>
</evidence>
<dbReference type="Proteomes" id="UP000650081">
    <property type="component" value="Unassembled WGS sequence"/>
</dbReference>
<dbReference type="EMBL" id="JACSIT010000138">
    <property type="protein sequence ID" value="MBC6995499.1"/>
    <property type="molecule type" value="Genomic_DNA"/>
</dbReference>
<accession>A0A923T9G9</accession>
<comment type="caution">
    <text evidence="1">The sequence shown here is derived from an EMBL/GenBank/DDBJ whole genome shotgun (WGS) entry which is preliminary data.</text>
</comment>
<dbReference type="RefSeq" id="WP_187467533.1">
    <property type="nucleotide sequence ID" value="NZ_JACSIT010000138.1"/>
</dbReference>
<dbReference type="PROSITE" id="PS51257">
    <property type="entry name" value="PROKAR_LIPOPROTEIN"/>
    <property type="match status" value="1"/>
</dbReference>
<keyword evidence="2" id="KW-1185">Reference proteome</keyword>
<gene>
    <name evidence="1" type="ORF">H9S92_15105</name>
</gene>
<protein>
    <recommendedName>
        <fullName evidence="3">Lipocalin-like domain-containing protein</fullName>
    </recommendedName>
</protein>